<proteinExistence type="predicted"/>
<dbReference type="Proteomes" id="UP000283509">
    <property type="component" value="Unassembled WGS sequence"/>
</dbReference>
<accession>A0A423T8F6</accession>
<dbReference type="EMBL" id="QCYY01002114">
    <property type="protein sequence ID" value="ROT72753.1"/>
    <property type="molecule type" value="Genomic_DNA"/>
</dbReference>
<dbReference type="AlphaFoldDB" id="A0A423T8F6"/>
<evidence type="ECO:0000313" key="2">
    <source>
        <dbReference type="Proteomes" id="UP000283509"/>
    </source>
</evidence>
<reference evidence="1 2" key="2">
    <citation type="submission" date="2019-01" db="EMBL/GenBank/DDBJ databases">
        <title>The decoding of complex shrimp genome reveals the adaptation for benthos swimmer, frequently molting mechanism and breeding impact on genome.</title>
        <authorList>
            <person name="Sun Y."/>
            <person name="Gao Y."/>
            <person name="Yu Y."/>
        </authorList>
    </citation>
    <scope>NUCLEOTIDE SEQUENCE [LARGE SCALE GENOMIC DNA]</scope>
    <source>
        <tissue evidence="1">Muscle</tissue>
    </source>
</reference>
<keyword evidence="2" id="KW-1185">Reference proteome</keyword>
<comment type="caution">
    <text evidence="1">The sequence shown here is derived from an EMBL/GenBank/DDBJ whole genome shotgun (WGS) entry which is preliminary data.</text>
</comment>
<gene>
    <name evidence="1" type="ORF">C7M84_008868</name>
</gene>
<sequence>MWEMQLHSESVIGCAKGTTFTQSAVGSRPGKAAASFLRVADDLDTTAAGGRENGLTVTDCGFRCFNAGRSACRGFVWRPIVDASYYDLYNSSRNATSDDDAATTHTLSPLVGSSGTGRCGLLKCVPPPSSLTAAPGSQIYLMTGTNAWLMARLWGEGHEEGRGRRLV</sequence>
<protein>
    <submittedName>
        <fullName evidence="1">Uncharacterized protein</fullName>
    </submittedName>
</protein>
<evidence type="ECO:0000313" key="1">
    <source>
        <dbReference type="EMBL" id="ROT72753.1"/>
    </source>
</evidence>
<name>A0A423T8F6_PENVA</name>
<organism evidence="1 2">
    <name type="scientific">Penaeus vannamei</name>
    <name type="common">Whiteleg shrimp</name>
    <name type="synonym">Litopenaeus vannamei</name>
    <dbReference type="NCBI Taxonomy" id="6689"/>
    <lineage>
        <taxon>Eukaryota</taxon>
        <taxon>Metazoa</taxon>
        <taxon>Ecdysozoa</taxon>
        <taxon>Arthropoda</taxon>
        <taxon>Crustacea</taxon>
        <taxon>Multicrustacea</taxon>
        <taxon>Malacostraca</taxon>
        <taxon>Eumalacostraca</taxon>
        <taxon>Eucarida</taxon>
        <taxon>Decapoda</taxon>
        <taxon>Dendrobranchiata</taxon>
        <taxon>Penaeoidea</taxon>
        <taxon>Penaeidae</taxon>
        <taxon>Penaeus</taxon>
    </lineage>
</organism>
<reference evidence="1 2" key="1">
    <citation type="submission" date="2018-04" db="EMBL/GenBank/DDBJ databases">
        <authorList>
            <person name="Zhang X."/>
            <person name="Yuan J."/>
            <person name="Li F."/>
            <person name="Xiang J."/>
        </authorList>
    </citation>
    <scope>NUCLEOTIDE SEQUENCE [LARGE SCALE GENOMIC DNA]</scope>
    <source>
        <tissue evidence="1">Muscle</tissue>
    </source>
</reference>